<dbReference type="AlphaFoldDB" id="Q8KCZ5"/>
<accession>Q8KCZ5</accession>
<reference evidence="1 2" key="1">
    <citation type="journal article" date="2002" name="Proc. Natl. Acad. Sci. U.S.A.">
        <title>The complete genome sequence of Chlorobium tepidum TLS, a photosynthetic, anaerobic, green-sulfur bacterium.</title>
        <authorList>
            <person name="Eisen J.A."/>
            <person name="Nelson K.E."/>
            <person name="Paulsen I.T."/>
            <person name="Heidelberg J.F."/>
            <person name="Wu M."/>
            <person name="Dodson R.J."/>
            <person name="Deboy R."/>
            <person name="Gwinn M.L."/>
            <person name="Nelson W.C."/>
            <person name="Haft D.H."/>
            <person name="Hickey E.K."/>
            <person name="Peterson J.D."/>
            <person name="Durkin A.S."/>
            <person name="Kolonay J.L."/>
            <person name="Yang F."/>
            <person name="Holt I."/>
            <person name="Umayam L.A."/>
            <person name="Mason T."/>
            <person name="Brenner M."/>
            <person name="Shea T.P."/>
            <person name="Parksey D."/>
            <person name="Nierman W.C."/>
            <person name="Feldblyum T.V."/>
            <person name="Hansen C.L."/>
            <person name="Craven M.B."/>
            <person name="Radune D."/>
            <person name="Vamathevan J."/>
            <person name="Khouri H."/>
            <person name="White O."/>
            <person name="Gruber T.M."/>
            <person name="Ketchum K.A."/>
            <person name="Venter J.C."/>
            <person name="Tettelin H."/>
            <person name="Bryant D.A."/>
            <person name="Fraser C.M."/>
        </authorList>
    </citation>
    <scope>NUCLEOTIDE SEQUENCE [LARGE SCALE GENOMIC DNA]</scope>
    <source>
        <strain evidence="2">ATCC 49652 / DSM 12025 / NBRC 103806 / TLS</strain>
    </source>
</reference>
<name>Q8KCZ5_CHLTE</name>
<dbReference type="STRING" id="194439.CT1262"/>
<dbReference type="EMBL" id="AE006470">
    <property type="protein sequence ID" value="AAM72492.1"/>
    <property type="molecule type" value="Genomic_DNA"/>
</dbReference>
<gene>
    <name evidence="1" type="ordered locus">CT1262</name>
</gene>
<dbReference type="EnsemblBacteria" id="AAM72492">
    <property type="protein sequence ID" value="AAM72492"/>
    <property type="gene ID" value="CT1262"/>
</dbReference>
<dbReference type="KEGG" id="cte:CT1262"/>
<keyword evidence="2" id="KW-1185">Reference proteome</keyword>
<protein>
    <submittedName>
        <fullName evidence="1">Uncharacterized protein</fullName>
    </submittedName>
</protein>
<evidence type="ECO:0000313" key="1">
    <source>
        <dbReference type="EMBL" id="AAM72492.1"/>
    </source>
</evidence>
<evidence type="ECO:0000313" key="2">
    <source>
        <dbReference type="Proteomes" id="UP000001007"/>
    </source>
</evidence>
<organism evidence="1 2">
    <name type="scientific">Chlorobaculum tepidum (strain ATCC 49652 / DSM 12025 / NBRC 103806 / TLS)</name>
    <name type="common">Chlorobium tepidum</name>
    <dbReference type="NCBI Taxonomy" id="194439"/>
    <lineage>
        <taxon>Bacteria</taxon>
        <taxon>Pseudomonadati</taxon>
        <taxon>Chlorobiota</taxon>
        <taxon>Chlorobiia</taxon>
        <taxon>Chlorobiales</taxon>
        <taxon>Chlorobiaceae</taxon>
        <taxon>Chlorobaculum</taxon>
    </lineage>
</organism>
<dbReference type="Proteomes" id="UP000001007">
    <property type="component" value="Chromosome"/>
</dbReference>
<sequence length="41" mass="4654">MPRLHEKAFLSLLGLLLQPIKKEALSTASFFIWKTEGVNQP</sequence>
<proteinExistence type="predicted"/>
<dbReference type="HOGENOM" id="CLU_3267663_0_0_10"/>